<reference evidence="1 2" key="1">
    <citation type="submission" date="2014-02" db="EMBL/GenBank/DDBJ databases">
        <authorList>
            <person name="Meadows H.N."/>
            <person name="Fisher J.N.B."/>
            <person name="Gardner A.V."/>
            <person name="Merrill B.D."/>
            <person name="Hartmann K.A."/>
            <person name="Bailey M.E."/>
            <person name="Beckstead A.P."/>
            <person name="Deus L.M."/>
            <person name="Earl A.S."/>
            <person name="Easter R.A."/>
            <person name="Gibby P.D."/>
            <person name="Graves K.A."/>
            <person name="Ayer P.A."/>
            <person name="Heiner M.E."/>
            <person name="Herring J.A."/>
            <person name="Jaen A.D."/>
            <person name="Liu J.E."/>
            <person name="Manci A.M."/>
            <person name="Nielsen D.A."/>
            <person name="Paz H.C."/>
            <person name="Sabin N.R."/>
            <person name="Solomon M.B."/>
            <person name="Sutter R.A."/>
            <person name="Wake B.N."/>
            <person name="Willyerd H.J."/>
            <person name="Zimmerman L.J."/>
            <person name="Breakwell D.P."/>
            <person name="Burnett S.H."/>
            <person name="Grose J.H."/>
            <person name="Bradley K.W."/>
            <person name="Clarke D.Q."/>
            <person name="Lewis M.F."/>
            <person name="Barker L.P."/>
            <person name="Bailey C."/>
            <person name="Asai D.J."/>
            <person name="Garber M.L."/>
            <person name="Bowman C.A."/>
            <person name="Russell D.A."/>
            <person name="Pope W.H."/>
            <person name="Jacobs-Sera D."/>
            <person name="Hendrix R.W."/>
            <person name="Hatfull G.F."/>
        </authorList>
    </citation>
    <scope>NUCLEOTIDE SEQUENCE [LARGE SCALE GENOMIC DNA]</scope>
</reference>
<dbReference type="OrthoDB" id="5304at10239"/>
<dbReference type="Proteomes" id="UP000024443">
    <property type="component" value="Segment"/>
</dbReference>
<keyword evidence="1" id="KW-0645">Protease</keyword>
<dbReference type="EMBL" id="KJ510415">
    <property type="protein sequence ID" value="AHY27076.1"/>
    <property type="molecule type" value="Genomic_DNA"/>
</dbReference>
<dbReference type="InterPro" id="IPR057369">
    <property type="entry name" value="VG15"/>
</dbReference>
<dbReference type="GO" id="GO:0006508">
    <property type="term" value="P:proteolysis"/>
    <property type="evidence" value="ECO:0007669"/>
    <property type="project" value="UniProtKB-KW"/>
</dbReference>
<protein>
    <submittedName>
        <fullName evidence="1">Capsid maturation protease</fullName>
    </submittedName>
</protein>
<name>A0A023W670_9CAUD</name>
<gene>
    <name evidence="1" type="primary">13</name>
    <name evidence="1" type="ORF">PBI_PHANTASTIC_13</name>
</gene>
<dbReference type="Pfam" id="PF25310">
    <property type="entry name" value="VG15"/>
    <property type="match status" value="1"/>
</dbReference>
<dbReference type="RefSeq" id="YP_009032498.1">
    <property type="nucleotide sequence ID" value="NC_024148.1"/>
</dbReference>
<proteinExistence type="predicted"/>
<dbReference type="KEGG" id="vg:19488202"/>
<keyword evidence="1" id="KW-0378">Hydrolase</keyword>
<evidence type="ECO:0000313" key="1">
    <source>
        <dbReference type="EMBL" id="AHY27076.1"/>
    </source>
</evidence>
<organism evidence="1 2">
    <name type="scientific">Mycobacterium phage Phantastic</name>
    <dbReference type="NCBI Taxonomy" id="1486426"/>
    <lineage>
        <taxon>Viruses</taxon>
        <taxon>Duplodnaviria</taxon>
        <taxon>Heunggongvirae</taxon>
        <taxon>Uroviricota</taxon>
        <taxon>Caudoviricetes</taxon>
        <taxon>Veracruzvirus</taxon>
        <taxon>Veracruzvirus phantastic</taxon>
    </lineage>
</organism>
<accession>A0A023W670</accession>
<evidence type="ECO:0000313" key="2">
    <source>
        <dbReference type="Proteomes" id="UP000024443"/>
    </source>
</evidence>
<sequence length="277" mass="31675">MNADEYAAQQAVVSAAIARYVLQHAKFLRVPQLTVTDWINFLELIFPEVYRRRLEAAELARQFYDSERQKHGRPPHPRYLVEYDFEEFLDDMEPLRTRFSRANAPDSAPGELALRIVRSVEMAGRKQIIRAVENDPQSGVVKGWARVATGRETCYWCLMLISRGPVYLGADTAGLDLDDTTAAEMIAAGEDVSEYMRQWHDGCDCKVVPVYDRRNWPGYDAWKRAEQLWIEAGREADRLIESGKARTTNVNKETQNALRRRLERGDVSMSEFAALAA</sequence>
<dbReference type="GO" id="GO:0008233">
    <property type="term" value="F:peptidase activity"/>
    <property type="evidence" value="ECO:0007669"/>
    <property type="project" value="UniProtKB-KW"/>
</dbReference>
<keyword evidence="2" id="KW-1185">Reference proteome</keyword>
<dbReference type="GeneID" id="19488202"/>